<evidence type="ECO:0000256" key="4">
    <source>
        <dbReference type="ARBA" id="ARBA00023125"/>
    </source>
</evidence>
<evidence type="ECO:0000259" key="6">
    <source>
        <dbReference type="PROSITE" id="PS50950"/>
    </source>
</evidence>
<name>A0ABQ9K165_9CUCU</name>
<evidence type="ECO:0000256" key="2">
    <source>
        <dbReference type="ARBA" id="ARBA00022771"/>
    </source>
</evidence>
<proteinExistence type="predicted"/>
<keyword evidence="8" id="KW-1185">Reference proteome</keyword>
<keyword evidence="1" id="KW-0479">Metal-binding</keyword>
<protein>
    <recommendedName>
        <fullName evidence="6">THAP-type domain-containing protein</fullName>
    </recommendedName>
</protein>
<keyword evidence="4 5" id="KW-0238">DNA-binding</keyword>
<dbReference type="InterPro" id="IPR006612">
    <property type="entry name" value="THAP_Znf"/>
</dbReference>
<keyword evidence="3" id="KW-0862">Zinc</keyword>
<evidence type="ECO:0000313" key="8">
    <source>
        <dbReference type="Proteomes" id="UP001162164"/>
    </source>
</evidence>
<dbReference type="Proteomes" id="UP001162164">
    <property type="component" value="Unassembled WGS sequence"/>
</dbReference>
<comment type="caution">
    <text evidence="7">The sequence shown here is derived from an EMBL/GenBank/DDBJ whole genome shotgun (WGS) entry which is preliminary data.</text>
</comment>
<feature type="domain" description="THAP-type" evidence="6">
    <location>
        <begin position="1"/>
        <end position="81"/>
    </location>
</feature>
<evidence type="ECO:0000313" key="7">
    <source>
        <dbReference type="EMBL" id="KAJ8983619.1"/>
    </source>
</evidence>
<evidence type="ECO:0000256" key="5">
    <source>
        <dbReference type="PROSITE-ProRule" id="PRU00309"/>
    </source>
</evidence>
<dbReference type="Pfam" id="PF05485">
    <property type="entry name" value="THAP"/>
    <property type="match status" value="1"/>
</dbReference>
<dbReference type="SUPFAM" id="SSF57716">
    <property type="entry name" value="Glucocorticoid receptor-like (DNA-binding domain)"/>
    <property type="match status" value="1"/>
</dbReference>
<evidence type="ECO:0000256" key="3">
    <source>
        <dbReference type="ARBA" id="ARBA00022833"/>
    </source>
</evidence>
<gene>
    <name evidence="7" type="ORF">NQ317_004257</name>
</gene>
<dbReference type="PROSITE" id="PS50950">
    <property type="entry name" value="ZF_THAP"/>
    <property type="match status" value="1"/>
</dbReference>
<accession>A0ABQ9K165</accession>
<evidence type="ECO:0000256" key="1">
    <source>
        <dbReference type="ARBA" id="ARBA00022723"/>
    </source>
</evidence>
<organism evidence="7 8">
    <name type="scientific">Molorchus minor</name>
    <dbReference type="NCBI Taxonomy" id="1323400"/>
    <lineage>
        <taxon>Eukaryota</taxon>
        <taxon>Metazoa</taxon>
        <taxon>Ecdysozoa</taxon>
        <taxon>Arthropoda</taxon>
        <taxon>Hexapoda</taxon>
        <taxon>Insecta</taxon>
        <taxon>Pterygota</taxon>
        <taxon>Neoptera</taxon>
        <taxon>Endopterygota</taxon>
        <taxon>Coleoptera</taxon>
        <taxon>Polyphaga</taxon>
        <taxon>Cucujiformia</taxon>
        <taxon>Chrysomeloidea</taxon>
        <taxon>Cerambycidae</taxon>
        <taxon>Lamiinae</taxon>
        <taxon>Monochamini</taxon>
        <taxon>Molorchus</taxon>
    </lineage>
</organism>
<keyword evidence="2 5" id="KW-0863">Zinc-finger</keyword>
<reference evidence="7" key="1">
    <citation type="journal article" date="2023" name="Insect Mol. Biol.">
        <title>Genome sequencing provides insights into the evolution of gene families encoding plant cell wall-degrading enzymes in longhorned beetles.</title>
        <authorList>
            <person name="Shin N.R."/>
            <person name="Okamura Y."/>
            <person name="Kirsch R."/>
            <person name="Pauchet Y."/>
        </authorList>
    </citation>
    <scope>NUCLEOTIDE SEQUENCE</scope>
    <source>
        <strain evidence="7">MMC_N1</strain>
    </source>
</reference>
<sequence>MENKWCFVPGCKNTSKNAPKKLFVTVPRQMPRKIKWFKAARRDLPKTKSIFFCCEDHFNNQMHTYFAAFEPLTSAILNLLSRFINSATIKTSTAGKFPEVAFTKPLPAISTIESINKLNDERIKPRKTQ</sequence>
<dbReference type="EMBL" id="JAPWTJ010000068">
    <property type="protein sequence ID" value="KAJ8983619.1"/>
    <property type="molecule type" value="Genomic_DNA"/>
</dbReference>